<keyword evidence="2" id="KW-1185">Reference proteome</keyword>
<proteinExistence type="predicted"/>
<dbReference type="AlphaFoldDB" id="A0AAV4AR53"/>
<organism evidence="1 2">
    <name type="scientific">Plakobranchus ocellatus</name>
    <dbReference type="NCBI Taxonomy" id="259542"/>
    <lineage>
        <taxon>Eukaryota</taxon>
        <taxon>Metazoa</taxon>
        <taxon>Spiralia</taxon>
        <taxon>Lophotrochozoa</taxon>
        <taxon>Mollusca</taxon>
        <taxon>Gastropoda</taxon>
        <taxon>Heterobranchia</taxon>
        <taxon>Euthyneura</taxon>
        <taxon>Panpulmonata</taxon>
        <taxon>Sacoglossa</taxon>
        <taxon>Placobranchoidea</taxon>
        <taxon>Plakobranchidae</taxon>
        <taxon>Plakobranchus</taxon>
    </lineage>
</organism>
<dbReference type="EMBL" id="BLXT01004491">
    <property type="protein sequence ID" value="GFO13631.1"/>
    <property type="molecule type" value="Genomic_DNA"/>
</dbReference>
<dbReference type="Proteomes" id="UP000735302">
    <property type="component" value="Unassembled WGS sequence"/>
</dbReference>
<name>A0AAV4AR53_9GAST</name>
<reference evidence="1 2" key="1">
    <citation type="journal article" date="2021" name="Elife">
        <title>Chloroplast acquisition without the gene transfer in kleptoplastic sea slugs, Plakobranchus ocellatus.</title>
        <authorList>
            <person name="Maeda T."/>
            <person name="Takahashi S."/>
            <person name="Yoshida T."/>
            <person name="Shimamura S."/>
            <person name="Takaki Y."/>
            <person name="Nagai Y."/>
            <person name="Toyoda A."/>
            <person name="Suzuki Y."/>
            <person name="Arimoto A."/>
            <person name="Ishii H."/>
            <person name="Satoh N."/>
            <person name="Nishiyama T."/>
            <person name="Hasebe M."/>
            <person name="Maruyama T."/>
            <person name="Minagawa J."/>
            <person name="Obokata J."/>
            <person name="Shigenobu S."/>
        </authorList>
    </citation>
    <scope>NUCLEOTIDE SEQUENCE [LARGE SCALE GENOMIC DNA]</scope>
</reference>
<comment type="caution">
    <text evidence="1">The sequence shown here is derived from an EMBL/GenBank/DDBJ whole genome shotgun (WGS) entry which is preliminary data.</text>
</comment>
<gene>
    <name evidence="1" type="ORF">PoB_004013600</name>
</gene>
<accession>A0AAV4AR53</accession>
<evidence type="ECO:0000313" key="1">
    <source>
        <dbReference type="EMBL" id="GFO13631.1"/>
    </source>
</evidence>
<sequence length="164" mass="18331">MNNRLYRSIDHHHSRYAQRWKLSCVHQGSTRTLPYLWYKLDVSVIDRRARAVGVTQGPVVAGVKDPRTAVAEGGRGKLVDHRQFQLLRLPQSVGSIQKFRNEFGGKDSSPEATRAEILFATNGGEQAIRERRGGVLVRCAKGGEGRAQRIQAGGRRSAALRKRM</sequence>
<protein>
    <submittedName>
        <fullName evidence="1">Uncharacterized protein</fullName>
    </submittedName>
</protein>
<evidence type="ECO:0000313" key="2">
    <source>
        <dbReference type="Proteomes" id="UP000735302"/>
    </source>
</evidence>